<comment type="caution">
    <text evidence="1">The sequence shown here is derived from an EMBL/GenBank/DDBJ whole genome shotgun (WGS) entry which is preliminary data.</text>
</comment>
<accession>A0ABQ9H6B4</accession>
<evidence type="ECO:0000313" key="1">
    <source>
        <dbReference type="EMBL" id="KAJ8879792.1"/>
    </source>
</evidence>
<reference evidence="1 2" key="1">
    <citation type="submission" date="2023-02" db="EMBL/GenBank/DDBJ databases">
        <title>LHISI_Scaffold_Assembly.</title>
        <authorList>
            <person name="Stuart O.P."/>
            <person name="Cleave R."/>
            <person name="Magrath M.J.L."/>
            <person name="Mikheyev A.S."/>
        </authorList>
    </citation>
    <scope>NUCLEOTIDE SEQUENCE [LARGE SCALE GENOMIC DNA]</scope>
    <source>
        <strain evidence="1">Daus_M_001</strain>
        <tissue evidence="1">Leg muscle</tissue>
    </source>
</reference>
<sequence length="83" mass="9506">MSVDPIVGAGVCAAFIVPSSSRRNKRRMWTRNYYKEQSNTILRELQQDGDELFTNFTRMSPVDLVRPQITKQDTVMRETIPGG</sequence>
<dbReference type="Proteomes" id="UP001159363">
    <property type="component" value="Chromosome 6"/>
</dbReference>
<organism evidence="1 2">
    <name type="scientific">Dryococelus australis</name>
    <dbReference type="NCBI Taxonomy" id="614101"/>
    <lineage>
        <taxon>Eukaryota</taxon>
        <taxon>Metazoa</taxon>
        <taxon>Ecdysozoa</taxon>
        <taxon>Arthropoda</taxon>
        <taxon>Hexapoda</taxon>
        <taxon>Insecta</taxon>
        <taxon>Pterygota</taxon>
        <taxon>Neoptera</taxon>
        <taxon>Polyneoptera</taxon>
        <taxon>Phasmatodea</taxon>
        <taxon>Verophasmatodea</taxon>
        <taxon>Anareolatae</taxon>
        <taxon>Phasmatidae</taxon>
        <taxon>Eurycanthinae</taxon>
        <taxon>Dryococelus</taxon>
    </lineage>
</organism>
<proteinExistence type="predicted"/>
<gene>
    <name evidence="1" type="ORF">PR048_020400</name>
</gene>
<evidence type="ECO:0000313" key="2">
    <source>
        <dbReference type="Proteomes" id="UP001159363"/>
    </source>
</evidence>
<keyword evidence="2" id="KW-1185">Reference proteome</keyword>
<dbReference type="EMBL" id="JARBHB010000007">
    <property type="protein sequence ID" value="KAJ8879792.1"/>
    <property type="molecule type" value="Genomic_DNA"/>
</dbReference>
<name>A0ABQ9H6B4_9NEOP</name>
<protein>
    <submittedName>
        <fullName evidence="1">Uncharacterized protein</fullName>
    </submittedName>
</protein>